<feature type="domain" description="HAT C-terminal dimerisation" evidence="1">
    <location>
        <begin position="37"/>
        <end position="112"/>
    </location>
</feature>
<sequence length="139" mass="16098">MGYDPKEEQHKEWVDKCNDELEGIAYQNPNDWPLLTKEKALSERTKQNPLSRWSICGKAASNVRLIAMDILGLTIVASACERGWSSYGFVHSKLRNRLAVDRQHKLVYVHHNARINGIDHKRHKKSARLLNTFYTSRVQ</sequence>
<keyword evidence="3" id="KW-1185">Reference proteome</keyword>
<dbReference type="EMBL" id="JBHFFA010000001">
    <property type="protein sequence ID" value="KAL2652980.1"/>
    <property type="molecule type" value="Genomic_DNA"/>
</dbReference>
<comment type="caution">
    <text evidence="2">The sequence shown here is derived from an EMBL/GenBank/DDBJ whole genome shotgun (WGS) entry which is preliminary data.</text>
</comment>
<evidence type="ECO:0000259" key="1">
    <source>
        <dbReference type="Pfam" id="PF05699"/>
    </source>
</evidence>
<dbReference type="SUPFAM" id="SSF53098">
    <property type="entry name" value="Ribonuclease H-like"/>
    <property type="match status" value="1"/>
</dbReference>
<name>A0ABD1ZNE9_9MARC</name>
<dbReference type="Pfam" id="PF05699">
    <property type="entry name" value="Dimer_Tnp_hAT"/>
    <property type="match status" value="1"/>
</dbReference>
<dbReference type="InterPro" id="IPR008906">
    <property type="entry name" value="HATC_C_dom"/>
</dbReference>
<dbReference type="InterPro" id="IPR012337">
    <property type="entry name" value="RNaseH-like_sf"/>
</dbReference>
<dbReference type="AlphaFoldDB" id="A0ABD1ZNE9"/>
<reference evidence="2 3" key="1">
    <citation type="submission" date="2024-09" db="EMBL/GenBank/DDBJ databases">
        <title>Chromosome-scale assembly of Riccia fluitans.</title>
        <authorList>
            <person name="Paukszto L."/>
            <person name="Sawicki J."/>
            <person name="Karawczyk K."/>
            <person name="Piernik-Szablinska J."/>
            <person name="Szczecinska M."/>
            <person name="Mazdziarz M."/>
        </authorList>
    </citation>
    <scope>NUCLEOTIDE SEQUENCE [LARGE SCALE GENOMIC DNA]</scope>
    <source>
        <strain evidence="2">Rf_01</strain>
        <tissue evidence="2">Aerial parts of the thallus</tissue>
    </source>
</reference>
<organism evidence="2 3">
    <name type="scientific">Riccia fluitans</name>
    <dbReference type="NCBI Taxonomy" id="41844"/>
    <lineage>
        <taxon>Eukaryota</taxon>
        <taxon>Viridiplantae</taxon>
        <taxon>Streptophyta</taxon>
        <taxon>Embryophyta</taxon>
        <taxon>Marchantiophyta</taxon>
        <taxon>Marchantiopsida</taxon>
        <taxon>Marchantiidae</taxon>
        <taxon>Marchantiales</taxon>
        <taxon>Ricciaceae</taxon>
        <taxon>Riccia</taxon>
    </lineage>
</organism>
<accession>A0ABD1ZNE9</accession>
<evidence type="ECO:0000313" key="2">
    <source>
        <dbReference type="EMBL" id="KAL2652980.1"/>
    </source>
</evidence>
<proteinExistence type="predicted"/>
<dbReference type="Proteomes" id="UP001605036">
    <property type="component" value="Unassembled WGS sequence"/>
</dbReference>
<gene>
    <name evidence="2" type="ORF">R1flu_021108</name>
</gene>
<protein>
    <recommendedName>
        <fullName evidence="1">HAT C-terminal dimerisation domain-containing protein</fullName>
    </recommendedName>
</protein>
<evidence type="ECO:0000313" key="3">
    <source>
        <dbReference type="Proteomes" id="UP001605036"/>
    </source>
</evidence>